<accession>A0ABT9ZWE5</accession>
<comment type="caution">
    <text evidence="1">The sequence shown here is derived from an EMBL/GenBank/DDBJ whole genome shotgun (WGS) entry which is preliminary data.</text>
</comment>
<organism evidence="1 2">
    <name type="scientific">Evansella vedderi</name>
    <dbReference type="NCBI Taxonomy" id="38282"/>
    <lineage>
        <taxon>Bacteria</taxon>
        <taxon>Bacillati</taxon>
        <taxon>Bacillota</taxon>
        <taxon>Bacilli</taxon>
        <taxon>Bacillales</taxon>
        <taxon>Bacillaceae</taxon>
        <taxon>Evansella</taxon>
    </lineage>
</organism>
<gene>
    <name evidence="1" type="ORF">J2S74_002929</name>
</gene>
<proteinExistence type="predicted"/>
<evidence type="ECO:0000313" key="2">
    <source>
        <dbReference type="Proteomes" id="UP001230005"/>
    </source>
</evidence>
<reference evidence="1 2" key="1">
    <citation type="submission" date="2023-07" db="EMBL/GenBank/DDBJ databases">
        <title>Genomic Encyclopedia of Type Strains, Phase IV (KMG-IV): sequencing the most valuable type-strain genomes for metagenomic binning, comparative biology and taxonomic classification.</title>
        <authorList>
            <person name="Goeker M."/>
        </authorList>
    </citation>
    <scope>NUCLEOTIDE SEQUENCE [LARGE SCALE GENOMIC DNA]</scope>
    <source>
        <strain evidence="1 2">DSM 9768</strain>
    </source>
</reference>
<keyword evidence="2" id="KW-1185">Reference proteome</keyword>
<dbReference type="EMBL" id="JAUSUG010000011">
    <property type="protein sequence ID" value="MDQ0255547.1"/>
    <property type="molecule type" value="Genomic_DNA"/>
</dbReference>
<dbReference type="Proteomes" id="UP001230005">
    <property type="component" value="Unassembled WGS sequence"/>
</dbReference>
<evidence type="ECO:0000313" key="1">
    <source>
        <dbReference type="EMBL" id="MDQ0255547.1"/>
    </source>
</evidence>
<dbReference type="RefSeq" id="WP_307326499.1">
    <property type="nucleotide sequence ID" value="NZ_JAUSUG010000011.1"/>
</dbReference>
<protein>
    <submittedName>
        <fullName evidence="1">Uncharacterized protein</fullName>
    </submittedName>
</protein>
<sequence>MKKEKEVVVTFQKSIIVHMPEGSTEEQAISRAVDVHNEEIELGDMFVYGEQVVKVESEDYSSNQNSFLDELDHNVRISLIKSYDYYIQDANNEGLFDEGWRPVCIEEYYHNEFQDIESSAFSVAFPEEEYKEESLNDYLVVVNSEFVRDTQIADSPESDAGDEEGWHDTTGEHVLGIFRGTNESEVIEQAAVISHMSGEMLIAYELKNNRKGGR</sequence>
<name>A0ABT9ZWE5_9BACI</name>